<evidence type="ECO:0000256" key="1">
    <source>
        <dbReference type="ARBA" id="ARBA00000439"/>
    </source>
</evidence>
<proteinExistence type="inferred from homology"/>
<accession>A0ABU5VYN2</accession>
<evidence type="ECO:0000313" key="12">
    <source>
        <dbReference type="Proteomes" id="UP001302274"/>
    </source>
</evidence>
<gene>
    <name evidence="11" type="primary">malQ</name>
    <name evidence="11" type="ORF">SHI21_14695</name>
</gene>
<dbReference type="Gene3D" id="3.20.20.80">
    <property type="entry name" value="Glycosidases"/>
    <property type="match status" value="1"/>
</dbReference>
<evidence type="ECO:0000256" key="3">
    <source>
        <dbReference type="ARBA" id="ARBA00012560"/>
    </source>
</evidence>
<organism evidence="11 12">
    <name type="scientific">Bacteriovorax antarcticus</name>
    <dbReference type="NCBI Taxonomy" id="3088717"/>
    <lineage>
        <taxon>Bacteria</taxon>
        <taxon>Pseudomonadati</taxon>
        <taxon>Bdellovibrionota</taxon>
        <taxon>Bacteriovoracia</taxon>
        <taxon>Bacteriovoracales</taxon>
        <taxon>Bacteriovoracaceae</taxon>
        <taxon>Bacteriovorax</taxon>
    </lineage>
</organism>
<dbReference type="RefSeq" id="WP_323577491.1">
    <property type="nucleotide sequence ID" value="NZ_JAYGJQ010000002.1"/>
</dbReference>
<dbReference type="NCBIfam" id="TIGR00217">
    <property type="entry name" value="malQ"/>
    <property type="match status" value="1"/>
</dbReference>
<dbReference type="InterPro" id="IPR003385">
    <property type="entry name" value="Glyco_hydro_77"/>
</dbReference>
<evidence type="ECO:0000313" key="11">
    <source>
        <dbReference type="EMBL" id="MEA9357473.1"/>
    </source>
</evidence>
<dbReference type="InterPro" id="IPR017853">
    <property type="entry name" value="GH"/>
</dbReference>
<dbReference type="PANTHER" id="PTHR32438:SF5">
    <property type="entry name" value="4-ALPHA-GLUCANOTRANSFERASE DPE1, CHLOROPLASTIC_AMYLOPLASTIC"/>
    <property type="match status" value="1"/>
</dbReference>
<keyword evidence="5 10" id="KW-0328">Glycosyltransferase</keyword>
<dbReference type="PANTHER" id="PTHR32438">
    <property type="entry name" value="4-ALPHA-GLUCANOTRANSFERASE DPE1, CHLOROPLASTIC/AMYLOPLASTIC"/>
    <property type="match status" value="1"/>
</dbReference>
<evidence type="ECO:0000256" key="10">
    <source>
        <dbReference type="RuleBase" id="RU361207"/>
    </source>
</evidence>
<evidence type="ECO:0000256" key="4">
    <source>
        <dbReference type="ARBA" id="ARBA00020295"/>
    </source>
</evidence>
<evidence type="ECO:0000256" key="9">
    <source>
        <dbReference type="ARBA" id="ARBA00031501"/>
    </source>
</evidence>
<evidence type="ECO:0000256" key="8">
    <source>
        <dbReference type="ARBA" id="ARBA00031423"/>
    </source>
</evidence>
<comment type="similarity">
    <text evidence="2 10">Belongs to the disproportionating enzyme family.</text>
</comment>
<reference evidence="11 12" key="1">
    <citation type="submission" date="2023-11" db="EMBL/GenBank/DDBJ databases">
        <title>A Novel Polar Bacteriovorax (B. antarcticus) Isolated from the Biocrust in Antarctica.</title>
        <authorList>
            <person name="Mun W."/>
            <person name="Choi S.Y."/>
            <person name="Mitchell R.J."/>
        </authorList>
    </citation>
    <scope>NUCLEOTIDE SEQUENCE [LARGE SCALE GENOMIC DNA]</scope>
    <source>
        <strain evidence="11 12">PP10</strain>
    </source>
</reference>
<dbReference type="Proteomes" id="UP001302274">
    <property type="component" value="Unassembled WGS sequence"/>
</dbReference>
<evidence type="ECO:0000256" key="6">
    <source>
        <dbReference type="ARBA" id="ARBA00022679"/>
    </source>
</evidence>
<keyword evidence="6 10" id="KW-0808">Transferase</keyword>
<dbReference type="NCBIfam" id="NF011080">
    <property type="entry name" value="PRK14508.1-3"/>
    <property type="match status" value="1"/>
</dbReference>
<comment type="caution">
    <text evidence="11">The sequence shown here is derived from an EMBL/GenBank/DDBJ whole genome shotgun (WGS) entry which is preliminary data.</text>
</comment>
<comment type="catalytic activity">
    <reaction evidence="1 10">
        <text>Transfers a segment of a (1-&gt;4)-alpha-D-glucan to a new position in an acceptor, which may be glucose or a (1-&gt;4)-alpha-D-glucan.</text>
        <dbReference type="EC" id="2.4.1.25"/>
    </reaction>
</comment>
<evidence type="ECO:0000256" key="2">
    <source>
        <dbReference type="ARBA" id="ARBA00005684"/>
    </source>
</evidence>
<evidence type="ECO:0000256" key="7">
    <source>
        <dbReference type="ARBA" id="ARBA00023277"/>
    </source>
</evidence>
<protein>
    <recommendedName>
        <fullName evidence="4 10">4-alpha-glucanotransferase</fullName>
        <ecNumber evidence="3 10">2.4.1.25</ecNumber>
    </recommendedName>
    <alternativeName>
        <fullName evidence="8 10">Amylomaltase</fullName>
    </alternativeName>
    <alternativeName>
        <fullName evidence="9 10">Disproportionating enzyme</fullName>
    </alternativeName>
</protein>
<keyword evidence="7 10" id="KW-0119">Carbohydrate metabolism</keyword>
<sequence>MDKVGGIKNSGVLCHVTSLSTSYGVGDFGPVAYEFIDRMSEAHQHYWQILPIGNTNDSGCPYATDSAFGCADYYISPDLLSKEYDISPQAFNKYFFNSERVDFKKVAENKQKMLHTAYEKFLPNPKYEAFLKEEESWIAAYCLFRTFTETRGFDWKKWPHFSDAEASMTAAEKEKYNFHLFVQYTCFTQLAELKKYANKKNIKLVGDLPIFVSYYSMDVWKNPSQFYLDKETLDMKYETGAAPDGFSATGQKWGTPIYDWEYQKKDNYEWWNVRLSFLKRYFDIIRIDHFRGFCATWISEVTAPDASGGQWYPGPGADLFKNLRNYPEVIAEDLGYITPDVEALRDEFNFPGMKVFQFQLGDSTNPHKLQNYYYNCVAYSGTHDCDTLMGWYKHLTPSERDTLNKDLHVQFPNHWDFLDILLKTPAKIVLIQVQDLLGLGSEARFNYPGTVQETNWSWKLSFKETKHIDWERLRRLTIDSNRSVTKGQVCG</sequence>
<keyword evidence="12" id="KW-1185">Reference proteome</keyword>
<dbReference type="SUPFAM" id="SSF51445">
    <property type="entry name" value="(Trans)glycosidases"/>
    <property type="match status" value="1"/>
</dbReference>
<dbReference type="EC" id="2.4.1.25" evidence="3 10"/>
<dbReference type="GO" id="GO:0004134">
    <property type="term" value="F:4-alpha-glucanotransferase activity"/>
    <property type="evidence" value="ECO:0007669"/>
    <property type="project" value="UniProtKB-EC"/>
</dbReference>
<dbReference type="Pfam" id="PF02446">
    <property type="entry name" value="Glyco_hydro_77"/>
    <property type="match status" value="1"/>
</dbReference>
<name>A0ABU5VYN2_9BACT</name>
<evidence type="ECO:0000256" key="5">
    <source>
        <dbReference type="ARBA" id="ARBA00022676"/>
    </source>
</evidence>
<dbReference type="EMBL" id="JAYGJQ010000002">
    <property type="protein sequence ID" value="MEA9357473.1"/>
    <property type="molecule type" value="Genomic_DNA"/>
</dbReference>